<name>B1HRP8_LYSSC</name>
<keyword evidence="2" id="KW-0808">Transferase</keyword>
<evidence type="ECO:0000313" key="2">
    <source>
        <dbReference type="EMBL" id="ACA39333.1"/>
    </source>
</evidence>
<organism evidence="2 3">
    <name type="scientific">Lysinibacillus sphaericus (strain C3-41)</name>
    <dbReference type="NCBI Taxonomy" id="444177"/>
    <lineage>
        <taxon>Bacteria</taxon>
        <taxon>Bacillati</taxon>
        <taxon>Bacillota</taxon>
        <taxon>Bacilli</taxon>
        <taxon>Bacillales</taxon>
        <taxon>Bacillaceae</taxon>
        <taxon>Lysinibacillus</taxon>
    </lineage>
</organism>
<dbReference type="PANTHER" id="PTHR43792">
    <property type="entry name" value="GNAT FAMILY, PUTATIVE (AFU_ORTHOLOGUE AFUA_3G00765)-RELATED-RELATED"/>
    <property type="match status" value="1"/>
</dbReference>
<gene>
    <name evidence="2" type="ordered locus">Bsph_1737</name>
</gene>
<dbReference type="EC" id="2.3.1.128" evidence="2"/>
<dbReference type="InterPro" id="IPR051531">
    <property type="entry name" value="N-acetyltransferase"/>
</dbReference>
<proteinExistence type="predicted"/>
<accession>B1HRP8</accession>
<dbReference type="HOGENOM" id="CLU_013985_3_6_9"/>
<sequence>MEVKVLIECMNTERLLLRKVANADAKSLWSIWSDPSVTKFMNISSFTHEEQALDMIELLNQLANEHRAIRYSIIELTSNHIIGSCGFHNVDYDNATAEIGYDLAKTHWGKGYATEGIIALIHVAFTHLDMSTIIAKVDAANINSIRVLQKLNFILQGYDSTEKNLQVYVLCKE</sequence>
<evidence type="ECO:0000313" key="3">
    <source>
        <dbReference type="Proteomes" id="UP000002164"/>
    </source>
</evidence>
<dbReference type="InterPro" id="IPR000182">
    <property type="entry name" value="GNAT_dom"/>
</dbReference>
<dbReference type="EnsemblBacteria" id="ACA39333">
    <property type="protein sequence ID" value="ACA39333"/>
    <property type="gene ID" value="Bsph_1737"/>
</dbReference>
<dbReference type="AlphaFoldDB" id="B1HRP8"/>
<dbReference type="EMBL" id="CP000817">
    <property type="protein sequence ID" value="ACA39333.1"/>
    <property type="molecule type" value="Genomic_DNA"/>
</dbReference>
<dbReference type="GO" id="GO:0005737">
    <property type="term" value="C:cytoplasm"/>
    <property type="evidence" value="ECO:0007669"/>
    <property type="project" value="TreeGrafter"/>
</dbReference>
<feature type="domain" description="N-acetyltransferase" evidence="1">
    <location>
        <begin position="15"/>
        <end position="173"/>
    </location>
</feature>
<dbReference type="InterPro" id="IPR016181">
    <property type="entry name" value="Acyl_CoA_acyltransferase"/>
</dbReference>
<dbReference type="Proteomes" id="UP000002164">
    <property type="component" value="Chromosome"/>
</dbReference>
<reference evidence="2 3" key="1">
    <citation type="journal article" date="2008" name="J. Bacteriol.">
        <title>Complete genome sequence of the mosquitocidal bacterium Bacillus sphaericus C3-41 and comparison with those of closely related Bacillus species.</title>
        <authorList>
            <person name="Hu X."/>
            <person name="Fan W."/>
            <person name="Han B."/>
            <person name="Liu H."/>
            <person name="Zheng D."/>
            <person name="Li Q."/>
            <person name="Dong W."/>
            <person name="Yan J."/>
            <person name="Gao M."/>
            <person name="Berry C."/>
            <person name="Yuan Z."/>
        </authorList>
    </citation>
    <scope>NUCLEOTIDE SEQUENCE [LARGE SCALE GENOMIC DNA]</scope>
    <source>
        <strain evidence="2 3">C3-41</strain>
    </source>
</reference>
<dbReference type="Gene3D" id="3.40.630.30">
    <property type="match status" value="1"/>
</dbReference>
<dbReference type="PROSITE" id="PS51186">
    <property type="entry name" value="GNAT"/>
    <property type="match status" value="1"/>
</dbReference>
<dbReference type="Pfam" id="PF13302">
    <property type="entry name" value="Acetyltransf_3"/>
    <property type="match status" value="1"/>
</dbReference>
<dbReference type="SUPFAM" id="SSF55729">
    <property type="entry name" value="Acyl-CoA N-acyltransferases (Nat)"/>
    <property type="match status" value="1"/>
</dbReference>
<evidence type="ECO:0000259" key="1">
    <source>
        <dbReference type="PROSITE" id="PS51186"/>
    </source>
</evidence>
<keyword evidence="2" id="KW-0012">Acyltransferase</keyword>
<dbReference type="PANTHER" id="PTHR43792:SF9">
    <property type="entry name" value="RIBOSOMAL-PROTEIN-ALANINE ACETYLTRANSFERASE"/>
    <property type="match status" value="1"/>
</dbReference>
<dbReference type="GO" id="GO:0008999">
    <property type="term" value="F:protein-N-terminal-alanine acetyltransferase activity"/>
    <property type="evidence" value="ECO:0007669"/>
    <property type="project" value="TreeGrafter"/>
</dbReference>
<dbReference type="KEGG" id="lsp:Bsph_1737"/>
<protein>
    <submittedName>
        <fullName evidence="2">Ribosomal-protein-alanine acetyltransferase</fullName>
        <ecNumber evidence="2">2.3.1.128</ecNumber>
    </submittedName>
</protein>